<dbReference type="InterPro" id="IPR025587">
    <property type="entry name" value="DUF4351"/>
</dbReference>
<proteinExistence type="predicted"/>
<gene>
    <name evidence="2" type="ORF">GS601_10450</name>
</gene>
<sequence>MKQKPRRLLDRCYLRDPSWVSLQDRASVLSSEQLEALGEALLDLSSVRDLEAWFATNS</sequence>
<dbReference type="AlphaFoldDB" id="A0A8J8CLF5"/>
<dbReference type="EMBL" id="WVIE01000010">
    <property type="protein sequence ID" value="NDJ17705.1"/>
    <property type="molecule type" value="Genomic_DNA"/>
</dbReference>
<organism evidence="2 3">
    <name type="scientific">Myxacorys almedinensis A</name>
    <dbReference type="NCBI Taxonomy" id="2690445"/>
    <lineage>
        <taxon>Bacteria</taxon>
        <taxon>Bacillati</taxon>
        <taxon>Cyanobacteriota</taxon>
        <taxon>Cyanophyceae</taxon>
        <taxon>Leptolyngbyales</taxon>
        <taxon>Leptolyngbyaceae</taxon>
        <taxon>Myxacorys</taxon>
        <taxon>Myxacorys almedinensis</taxon>
    </lineage>
</organism>
<evidence type="ECO:0000313" key="2">
    <source>
        <dbReference type="EMBL" id="NDJ17705.1"/>
    </source>
</evidence>
<dbReference type="Pfam" id="PF14261">
    <property type="entry name" value="DUF4351"/>
    <property type="match status" value="1"/>
</dbReference>
<feature type="domain" description="DUF4351" evidence="1">
    <location>
        <begin position="23"/>
        <end position="54"/>
    </location>
</feature>
<evidence type="ECO:0000313" key="3">
    <source>
        <dbReference type="Proteomes" id="UP000646053"/>
    </source>
</evidence>
<keyword evidence="3" id="KW-1185">Reference proteome</keyword>
<comment type="caution">
    <text evidence="2">The sequence shown here is derived from an EMBL/GenBank/DDBJ whole genome shotgun (WGS) entry which is preliminary data.</text>
</comment>
<reference evidence="2" key="1">
    <citation type="submission" date="2019-12" db="EMBL/GenBank/DDBJ databases">
        <title>High-Quality draft genome sequences of three cyanobacteria isolated from the limestone walls of the Old Cathedral of Coimbra.</title>
        <authorList>
            <person name="Tiago I."/>
            <person name="Soares F."/>
            <person name="Portugal A."/>
        </authorList>
    </citation>
    <scope>NUCLEOTIDE SEQUENCE</scope>
    <source>
        <strain evidence="2">A</strain>
    </source>
</reference>
<name>A0A8J8CLF5_9CYAN</name>
<protein>
    <submittedName>
        <fullName evidence="2">DUF4351 domain-containing protein</fullName>
    </submittedName>
</protein>
<accession>A0A8J8CLF5</accession>
<dbReference type="RefSeq" id="WP_162423224.1">
    <property type="nucleotide sequence ID" value="NZ_WVIE01000010.1"/>
</dbReference>
<evidence type="ECO:0000259" key="1">
    <source>
        <dbReference type="Pfam" id="PF14261"/>
    </source>
</evidence>
<dbReference type="Proteomes" id="UP000646053">
    <property type="component" value="Unassembled WGS sequence"/>
</dbReference>